<feature type="domain" description="VOC" evidence="1">
    <location>
        <begin position="4"/>
        <end position="115"/>
    </location>
</feature>
<dbReference type="InterPro" id="IPR037523">
    <property type="entry name" value="VOC_core"/>
</dbReference>
<dbReference type="RefSeq" id="WP_105185343.1">
    <property type="nucleotide sequence ID" value="NZ_BAAAGO010000018.1"/>
</dbReference>
<dbReference type="InterPro" id="IPR029068">
    <property type="entry name" value="Glyas_Bleomycin-R_OHBP_Dase"/>
</dbReference>
<evidence type="ECO:0000313" key="3">
    <source>
        <dbReference type="Proteomes" id="UP000238164"/>
    </source>
</evidence>
<organism evidence="2 3">
    <name type="scientific">Micropruina glycogenica</name>
    <dbReference type="NCBI Taxonomy" id="75385"/>
    <lineage>
        <taxon>Bacteria</taxon>
        <taxon>Bacillati</taxon>
        <taxon>Actinomycetota</taxon>
        <taxon>Actinomycetes</taxon>
        <taxon>Propionibacteriales</taxon>
        <taxon>Nocardioidaceae</taxon>
        <taxon>Micropruina</taxon>
    </lineage>
</organism>
<keyword evidence="3" id="KW-1185">Reference proteome</keyword>
<dbReference type="PROSITE" id="PS51819">
    <property type="entry name" value="VOC"/>
    <property type="match status" value="1"/>
</dbReference>
<evidence type="ECO:0000313" key="2">
    <source>
        <dbReference type="EMBL" id="SPD86318.1"/>
    </source>
</evidence>
<dbReference type="PANTHER" id="PTHR35908:SF1">
    <property type="entry name" value="CONSERVED PROTEIN"/>
    <property type="match status" value="1"/>
</dbReference>
<dbReference type="Gene3D" id="3.10.180.10">
    <property type="entry name" value="2,3-Dihydroxybiphenyl 1,2-Dioxygenase, domain 1"/>
    <property type="match status" value="1"/>
</dbReference>
<dbReference type="Proteomes" id="UP000238164">
    <property type="component" value="Chromosome 1"/>
</dbReference>
<dbReference type="KEGG" id="mgg:MPLG2_1282"/>
<dbReference type="Pfam" id="PF18029">
    <property type="entry name" value="Glyoxalase_6"/>
    <property type="match status" value="1"/>
</dbReference>
<evidence type="ECO:0000259" key="1">
    <source>
        <dbReference type="PROSITE" id="PS51819"/>
    </source>
</evidence>
<accession>A0A2N9JFP2</accession>
<gene>
    <name evidence="2" type="ORF">MPLG2_1282</name>
</gene>
<dbReference type="PANTHER" id="PTHR35908">
    <property type="entry name" value="HYPOTHETICAL FUSION PROTEIN"/>
    <property type="match status" value="1"/>
</dbReference>
<dbReference type="SUPFAM" id="SSF54593">
    <property type="entry name" value="Glyoxalase/Bleomycin resistance protein/Dihydroxybiphenyl dioxygenase"/>
    <property type="match status" value="1"/>
</dbReference>
<dbReference type="AlphaFoldDB" id="A0A2N9JFP2"/>
<name>A0A2N9JFP2_9ACTN</name>
<dbReference type="InterPro" id="IPR041581">
    <property type="entry name" value="Glyoxalase_6"/>
</dbReference>
<sequence>MTLKVVSVTVDSTDPLPLAQWWADRLDARIVATNDGWFVIVSGGNAPGQLAFQKVDEVTPGKNSWHLDLGVSDRVAAVAELVTAGATVVDEHTMGDFTWSVLTDPQGNVFCVAPH</sequence>
<reference evidence="2 3" key="1">
    <citation type="submission" date="2018-02" db="EMBL/GenBank/DDBJ databases">
        <authorList>
            <person name="Cohen D.B."/>
            <person name="Kent A.D."/>
        </authorList>
    </citation>
    <scope>NUCLEOTIDE SEQUENCE [LARGE SCALE GENOMIC DNA]</scope>
    <source>
        <strain evidence="2">1</strain>
    </source>
</reference>
<dbReference type="OrthoDB" id="3823476at2"/>
<dbReference type="EMBL" id="LT985188">
    <property type="protein sequence ID" value="SPD86318.1"/>
    <property type="molecule type" value="Genomic_DNA"/>
</dbReference>
<protein>
    <recommendedName>
        <fullName evidence="1">VOC domain-containing protein</fullName>
    </recommendedName>
</protein>
<proteinExistence type="predicted"/>